<name>A0A930DZM0_9FIRM</name>
<dbReference type="AlphaFoldDB" id="A0A930DZM0"/>
<dbReference type="EMBL" id="JABZRE010000001">
    <property type="protein sequence ID" value="MBF1306252.1"/>
    <property type="molecule type" value="Genomic_DNA"/>
</dbReference>
<evidence type="ECO:0000313" key="2">
    <source>
        <dbReference type="Proteomes" id="UP000758611"/>
    </source>
</evidence>
<accession>A0A930DZM0</accession>
<protein>
    <submittedName>
        <fullName evidence="1">Uncharacterized protein</fullName>
    </submittedName>
</protein>
<reference evidence="1" key="1">
    <citation type="submission" date="2020-04" db="EMBL/GenBank/DDBJ databases">
        <title>Deep metagenomics examines the oral microbiome during advanced dental caries in children, revealing novel taxa and co-occurrences with host molecules.</title>
        <authorList>
            <person name="Baker J.L."/>
            <person name="Morton J.T."/>
            <person name="Dinis M."/>
            <person name="Alvarez R."/>
            <person name="Tran N.C."/>
            <person name="Knight R."/>
            <person name="Edlund A."/>
        </authorList>
    </citation>
    <scope>NUCLEOTIDE SEQUENCE</scope>
    <source>
        <strain evidence="1">JCVI_23_bin.11</strain>
    </source>
</reference>
<gene>
    <name evidence="1" type="ORF">HXM94_00495</name>
</gene>
<evidence type="ECO:0000313" key="1">
    <source>
        <dbReference type="EMBL" id="MBF1306252.1"/>
    </source>
</evidence>
<dbReference type="Proteomes" id="UP000758611">
    <property type="component" value="Unassembled WGS sequence"/>
</dbReference>
<comment type="caution">
    <text evidence="1">The sequence shown here is derived from an EMBL/GenBank/DDBJ whole genome shotgun (WGS) entry which is preliminary data.</text>
</comment>
<proteinExistence type="predicted"/>
<dbReference type="RefSeq" id="WP_278476698.1">
    <property type="nucleotide sequence ID" value="NZ_JABZRE010000001.1"/>
</dbReference>
<organism evidence="1 2">
    <name type="scientific">Parvimonas micra</name>
    <dbReference type="NCBI Taxonomy" id="33033"/>
    <lineage>
        <taxon>Bacteria</taxon>
        <taxon>Bacillati</taxon>
        <taxon>Bacillota</taxon>
        <taxon>Tissierellia</taxon>
        <taxon>Tissierellales</taxon>
        <taxon>Peptoniphilaceae</taxon>
        <taxon>Parvimonas</taxon>
    </lineage>
</organism>
<sequence>MKKLGRGNRKEFVDKMTAGFQKITRDNIGNLEILDSNGINLLKKLKELKSSLTVKEGWQEKRLERIDQNSSLLFGPGFKIPECLSNLDKLRNSEIKTNQMIDLFNLIINFYNDCHDPSELSKTIKEFFDIDDSSKITESMYFEDNLFINLDDLLSKLSELLFVLGMEFFEESEIVFKLLYLVNEDRFVVHNYLTKPIKKDIVVENESKSFKINSCLNLADFRIALNDCFAVEENMRNAIVFNDSKNYLKETLDLLYDQFKVDFDVFLSNLFNKIMKEENGNGFKFIDFYFMKTSSHLCSDENLLAVLKSSDTILSKLLNGSEGNDNEVARLNRLALKAKR</sequence>